<evidence type="ECO:0000313" key="1">
    <source>
        <dbReference type="EMBL" id="MDI5969166.1"/>
    </source>
</evidence>
<dbReference type="Pfam" id="PF10604">
    <property type="entry name" value="Polyketide_cyc2"/>
    <property type="match status" value="1"/>
</dbReference>
<protein>
    <submittedName>
        <fullName evidence="1">SRPBCC family protein</fullName>
    </submittedName>
</protein>
<name>A0AA90H0K4_9ACTN</name>
<organism evidence="1">
    <name type="scientific">Streptantibioticus silvisoli</name>
    <dbReference type="NCBI Taxonomy" id="2705255"/>
    <lineage>
        <taxon>Bacteria</taxon>
        <taxon>Bacillati</taxon>
        <taxon>Actinomycetota</taxon>
        <taxon>Actinomycetes</taxon>
        <taxon>Kitasatosporales</taxon>
        <taxon>Streptomycetaceae</taxon>
        <taxon>Streptantibioticus</taxon>
    </lineage>
</organism>
<dbReference type="RefSeq" id="WP_271315552.1">
    <property type="nucleotide sequence ID" value="NZ_JABXJJ020000008.1"/>
</dbReference>
<dbReference type="CDD" id="cd08865">
    <property type="entry name" value="SRPBCC_10"/>
    <property type="match status" value="1"/>
</dbReference>
<reference evidence="1" key="1">
    <citation type="submission" date="2023-05" db="EMBL/GenBank/DDBJ databases">
        <title>Streptantibioticus silvisoli sp. nov., acidotolerant actinomycetes 1 from pine litter.</title>
        <authorList>
            <person name="Swiecimska M."/>
            <person name="Golinska P."/>
            <person name="Sangal V."/>
            <person name="Wachnowicz B."/>
            <person name="Goodfellow M."/>
        </authorList>
    </citation>
    <scope>NUCLEOTIDE SEQUENCE</scope>
    <source>
        <strain evidence="1">SL13</strain>
    </source>
</reference>
<dbReference type="InterPro" id="IPR019587">
    <property type="entry name" value="Polyketide_cyclase/dehydratase"/>
</dbReference>
<dbReference type="AlphaFoldDB" id="A0AA90H0K4"/>
<dbReference type="SUPFAM" id="SSF55961">
    <property type="entry name" value="Bet v1-like"/>
    <property type="match status" value="1"/>
</dbReference>
<gene>
    <name evidence="1" type="ORF">POF50_007380</name>
</gene>
<proteinExistence type="predicted"/>
<dbReference type="Gene3D" id="3.30.530.20">
    <property type="match status" value="1"/>
</dbReference>
<dbReference type="EMBL" id="JABXJJ020000008">
    <property type="protein sequence ID" value="MDI5969166.1"/>
    <property type="molecule type" value="Genomic_DNA"/>
</dbReference>
<accession>A0AA90H0K4</accession>
<sequence>MIRVQRTMTVRRPAEAVVDYLRDFSRTEQWDPGTVSCVREDDGPPREGARWHNVSQFRGRRTELTYRLTTSQDRRLVFTGENRTAETTDDLTFRTVDGGTEVTYRATIRFKGLAALAGPFLRKEFERLGDEIVRTLPRAVEHP</sequence>
<comment type="caution">
    <text evidence="1">The sequence shown here is derived from an EMBL/GenBank/DDBJ whole genome shotgun (WGS) entry which is preliminary data.</text>
</comment>
<dbReference type="InterPro" id="IPR023393">
    <property type="entry name" value="START-like_dom_sf"/>
</dbReference>